<dbReference type="Proteomes" id="UP000062973">
    <property type="component" value="Chromosome"/>
</dbReference>
<dbReference type="PANTHER" id="PTHR43615:SF1">
    <property type="entry name" value="PPDK_N DOMAIN-CONTAINING PROTEIN"/>
    <property type="match status" value="1"/>
</dbReference>
<gene>
    <name evidence="2" type="ORF">AMETH_5566</name>
</gene>
<dbReference type="PATRIC" id="fig|1068978.7.peg.5982"/>
<dbReference type="InterPro" id="IPR036637">
    <property type="entry name" value="Phosphohistidine_dom_sf"/>
</dbReference>
<dbReference type="PANTHER" id="PTHR43615">
    <property type="entry name" value="PHOSPHOENOLPYRUVATE SYNTHASE-RELATED"/>
    <property type="match status" value="1"/>
</dbReference>
<proteinExistence type="predicted"/>
<evidence type="ECO:0000313" key="2">
    <source>
        <dbReference type="EMBL" id="AIJ25658.1"/>
    </source>
</evidence>
<name>A0A076MYD2_AMYME</name>
<dbReference type="HOGENOM" id="CLU_865068_0_0_11"/>
<protein>
    <submittedName>
        <fullName evidence="2">Uncharacterized protein</fullName>
    </submittedName>
</protein>
<reference evidence="2 3" key="1">
    <citation type="submission" date="2014-07" db="EMBL/GenBank/DDBJ databases">
        <title>Whole Genome Sequence of the Amycolatopsis methanolica 239.</title>
        <authorList>
            <person name="Tang B."/>
        </authorList>
    </citation>
    <scope>NUCLEOTIDE SEQUENCE [LARGE SCALE GENOMIC DNA]</scope>
    <source>
        <strain evidence="2 3">239</strain>
    </source>
</reference>
<dbReference type="EMBL" id="CP009110">
    <property type="protein sequence ID" value="AIJ25658.1"/>
    <property type="molecule type" value="Genomic_DNA"/>
</dbReference>
<evidence type="ECO:0000256" key="1">
    <source>
        <dbReference type="SAM" id="MobiDB-lite"/>
    </source>
</evidence>
<dbReference type="RefSeq" id="WP_209436816.1">
    <property type="nucleotide sequence ID" value="NZ_AQUL01000001.1"/>
</dbReference>
<accession>A0A076MYD2</accession>
<feature type="region of interest" description="Disordered" evidence="1">
    <location>
        <begin position="299"/>
        <end position="321"/>
    </location>
</feature>
<dbReference type="eggNOG" id="COG1080">
    <property type="taxonomic scope" value="Bacteria"/>
</dbReference>
<dbReference type="KEGG" id="amq:AMETH_5566"/>
<organism evidence="2 3">
    <name type="scientific">Amycolatopsis methanolica 239</name>
    <dbReference type="NCBI Taxonomy" id="1068978"/>
    <lineage>
        <taxon>Bacteria</taxon>
        <taxon>Bacillati</taxon>
        <taxon>Actinomycetota</taxon>
        <taxon>Actinomycetes</taxon>
        <taxon>Pseudonocardiales</taxon>
        <taxon>Pseudonocardiaceae</taxon>
        <taxon>Amycolatopsis</taxon>
        <taxon>Amycolatopsis methanolica group</taxon>
    </lineage>
</organism>
<dbReference type="STRING" id="1068978.AMETH_5566"/>
<dbReference type="AlphaFoldDB" id="A0A076MYD2"/>
<evidence type="ECO:0000313" key="3">
    <source>
        <dbReference type="Proteomes" id="UP000062973"/>
    </source>
</evidence>
<dbReference type="Gene3D" id="3.50.30.10">
    <property type="entry name" value="Phosphohistidine domain"/>
    <property type="match status" value="1"/>
</dbReference>
<dbReference type="GO" id="GO:0016772">
    <property type="term" value="F:transferase activity, transferring phosphorus-containing groups"/>
    <property type="evidence" value="ECO:0007669"/>
    <property type="project" value="InterPro"/>
</dbReference>
<dbReference type="InterPro" id="IPR051549">
    <property type="entry name" value="PEP_Utilizing_Enz"/>
</dbReference>
<dbReference type="SUPFAM" id="SSF52009">
    <property type="entry name" value="Phosphohistidine domain"/>
    <property type="match status" value="1"/>
</dbReference>
<feature type="region of interest" description="Disordered" evidence="1">
    <location>
        <begin position="1"/>
        <end position="32"/>
    </location>
</feature>
<keyword evidence="3" id="KW-1185">Reference proteome</keyword>
<sequence>MAARARADRSPDLLDRHGYHGPHEGHLHSTSWREDPAPILARLADCRAVAEDDPRAPRNRAAAQTRIRHAAAEELKKAVSPFQRRSITLLTNLSARFLALREQGKAGYLLTFDVARAAARRIGADLVDRGLLDDAADVFHLTFDEVVSGDATDRRDLVRHRRAQYEDRLRYRLPQAWAGMPELIEIVGDAASDAPVGTTITGVAASGGGVEGRARVVRDPAATELDDGDILVCETTDPSWVSLFLVAGAPPRRRSPRIGSTGRSCACANARISAHTASSTGSPPARKSRHTTVDTANAHFAGYSERFTGHGRPSGRVRTAT</sequence>